<dbReference type="PANTHER" id="PTHR43767:SF1">
    <property type="entry name" value="NONRIBOSOMAL PEPTIDE SYNTHASE PES1 (EUROFUNG)-RELATED"/>
    <property type="match status" value="1"/>
</dbReference>
<evidence type="ECO:0000256" key="1">
    <source>
        <dbReference type="SAM" id="Phobius"/>
    </source>
</evidence>
<dbReference type="GO" id="GO:0016874">
    <property type="term" value="F:ligase activity"/>
    <property type="evidence" value="ECO:0007669"/>
    <property type="project" value="UniProtKB-KW"/>
</dbReference>
<dbReference type="InterPro" id="IPR050237">
    <property type="entry name" value="ATP-dep_AMP-bd_enzyme"/>
</dbReference>
<evidence type="ECO:0000313" key="3">
    <source>
        <dbReference type="EMBL" id="CAI2717945.1"/>
    </source>
</evidence>
<feature type="transmembrane region" description="Helical" evidence="1">
    <location>
        <begin position="63"/>
        <end position="90"/>
    </location>
</feature>
<accession>A0ABM9HCR5</accession>
<dbReference type="Gene3D" id="3.40.50.12780">
    <property type="entry name" value="N-terminal domain of ligase-like"/>
    <property type="match status" value="1"/>
</dbReference>
<dbReference type="EC" id="6.1.3.1" evidence="3"/>
<dbReference type="Pfam" id="PF00501">
    <property type="entry name" value="AMP-binding"/>
    <property type="match status" value="1"/>
</dbReference>
<evidence type="ECO:0000313" key="4">
    <source>
        <dbReference type="Proteomes" id="UP001157733"/>
    </source>
</evidence>
<protein>
    <submittedName>
        <fullName evidence="3">Olefin beta-lactone synthetase</fullName>
        <ecNumber evidence="3">6.1.3.1</ecNumber>
    </submittedName>
</protein>
<keyword evidence="1" id="KW-0472">Membrane</keyword>
<keyword evidence="4" id="KW-1185">Reference proteome</keyword>
<name>A0ABM9HCR5_9BACT</name>
<dbReference type="InterPro" id="IPR000873">
    <property type="entry name" value="AMP-dep_synth/lig_dom"/>
</dbReference>
<dbReference type="NCBIfam" id="NF006754">
    <property type="entry name" value="PRK09274.1"/>
    <property type="match status" value="1"/>
</dbReference>
<gene>
    <name evidence="3" type="primary">oleC</name>
    <name evidence="3" type="ORF">NSPWAT_1086</name>
</gene>
<organism evidence="3 4">
    <name type="scientific">Nitrospina watsonii</name>
    <dbReference type="NCBI Taxonomy" id="1323948"/>
    <lineage>
        <taxon>Bacteria</taxon>
        <taxon>Pseudomonadati</taxon>
        <taxon>Nitrospinota/Tectimicrobiota group</taxon>
        <taxon>Nitrospinota</taxon>
        <taxon>Nitrospinia</taxon>
        <taxon>Nitrospinales</taxon>
        <taxon>Nitrospinaceae</taxon>
        <taxon>Nitrospina</taxon>
    </lineage>
</organism>
<evidence type="ECO:0000259" key="2">
    <source>
        <dbReference type="Pfam" id="PF00501"/>
    </source>
</evidence>
<dbReference type="EMBL" id="OX336137">
    <property type="protein sequence ID" value="CAI2717945.1"/>
    <property type="molecule type" value="Genomic_DNA"/>
</dbReference>
<reference evidence="3 4" key="1">
    <citation type="submission" date="2022-09" db="EMBL/GenBank/DDBJ databases">
        <authorList>
            <person name="Kop L."/>
        </authorList>
    </citation>
    <scope>NUCLEOTIDE SEQUENCE [LARGE SCALE GENOMIC DNA]</scope>
    <source>
        <strain evidence="3 4">347</strain>
    </source>
</reference>
<dbReference type="SUPFAM" id="SSF56801">
    <property type="entry name" value="Acetyl-CoA synthetase-like"/>
    <property type="match status" value="1"/>
</dbReference>
<sequence length="552" mass="60555">MTVATENIATLIDGLAATVPNRDALVVPRAQGCRSLTFRELQREANRLADGLRRAGFDHGDRILVMVPFGIDFVSITFALFRIGAVPVLIDPGLDRKQVLTGIGNVAPTGFIGIPKAHMARLLYKKYFRSVTRLVTVGTRWLWGGTTLRSVRESGQSDTVAVDTAPDDAAAILFTSGSTGPPKGVLYTHRMFSLQVETIKRLYNIQVGEMDLPTFPLFGLFGVGLGMTCVLPDMDPTRPAEVNPENIIGPIRQYGITSSFGSPALWDTVTRYCLDHNVKLESLQRILIAGAPVPGSLLERFDHILPASAQVHTPYGATEALPVCSIERREVVDETWARTQEGWGTCVGKPVDGVQLKIIRITDEPIRRWDTSLEVPAGTIGEIAVHGDWTTREYVQLDTANLKSKIQEGDRTWHRMGDVGYIDATGRLWFCGRKSHRVLTAGGHLFTIVCEAIFNRHPEVKRSALVGIGPLGEQTPVIVVELNAAQAEVDASQRNRIRAELLELGAGHQATQAIGTILFHPAFPVDIRHNAKINRDRLAAWAATALQHSRKV</sequence>
<dbReference type="RefSeq" id="WP_282010860.1">
    <property type="nucleotide sequence ID" value="NZ_OX336137.1"/>
</dbReference>
<dbReference type="PROSITE" id="PS00455">
    <property type="entry name" value="AMP_BINDING"/>
    <property type="match status" value="1"/>
</dbReference>
<keyword evidence="1" id="KW-0812">Transmembrane</keyword>
<keyword evidence="3" id="KW-0436">Ligase</keyword>
<dbReference type="InterPro" id="IPR042099">
    <property type="entry name" value="ANL_N_sf"/>
</dbReference>
<feature type="domain" description="AMP-dependent synthetase/ligase" evidence="2">
    <location>
        <begin position="16"/>
        <end position="394"/>
    </location>
</feature>
<dbReference type="InterPro" id="IPR020845">
    <property type="entry name" value="AMP-binding_CS"/>
</dbReference>
<dbReference type="Proteomes" id="UP001157733">
    <property type="component" value="Chromosome"/>
</dbReference>
<proteinExistence type="predicted"/>
<keyword evidence="1" id="KW-1133">Transmembrane helix</keyword>
<dbReference type="PANTHER" id="PTHR43767">
    <property type="entry name" value="LONG-CHAIN-FATTY-ACID--COA LIGASE"/>
    <property type="match status" value="1"/>
</dbReference>